<evidence type="ECO:0000313" key="2">
    <source>
        <dbReference type="EMBL" id="KAK2654632.1"/>
    </source>
</evidence>
<accession>A0AAD9X8D5</accession>
<keyword evidence="3" id="KW-1185">Reference proteome</keyword>
<comment type="caution">
    <text evidence="2">The sequence shown here is derived from an EMBL/GenBank/DDBJ whole genome shotgun (WGS) entry which is preliminary data.</text>
</comment>
<evidence type="ECO:0000313" key="3">
    <source>
        <dbReference type="Proteomes" id="UP001280121"/>
    </source>
</evidence>
<gene>
    <name evidence="2" type="ORF">Ddye_014488</name>
</gene>
<dbReference type="PANTHER" id="PTHR46777">
    <property type="entry name" value="WUSCHEL-RELATED HOMEOBOX 13"/>
    <property type="match status" value="1"/>
</dbReference>
<reference evidence="2" key="1">
    <citation type="journal article" date="2023" name="Plant J.">
        <title>Genome sequences and population genomics provide insights into the demographic history, inbreeding, and mutation load of two 'living fossil' tree species of Dipteronia.</title>
        <authorList>
            <person name="Feng Y."/>
            <person name="Comes H.P."/>
            <person name="Chen J."/>
            <person name="Zhu S."/>
            <person name="Lu R."/>
            <person name="Zhang X."/>
            <person name="Li P."/>
            <person name="Qiu J."/>
            <person name="Olsen K.M."/>
            <person name="Qiu Y."/>
        </authorList>
    </citation>
    <scope>NUCLEOTIDE SEQUENCE</scope>
    <source>
        <strain evidence="2">KIB01</strain>
    </source>
</reference>
<proteinExistence type="predicted"/>
<dbReference type="PANTHER" id="PTHR46777:SF5">
    <property type="entry name" value="WUSCHEL-RELATED HOMEOBOX 13"/>
    <property type="match status" value="1"/>
</dbReference>
<organism evidence="2 3">
    <name type="scientific">Dipteronia dyeriana</name>
    <dbReference type="NCBI Taxonomy" id="168575"/>
    <lineage>
        <taxon>Eukaryota</taxon>
        <taxon>Viridiplantae</taxon>
        <taxon>Streptophyta</taxon>
        <taxon>Embryophyta</taxon>
        <taxon>Tracheophyta</taxon>
        <taxon>Spermatophyta</taxon>
        <taxon>Magnoliopsida</taxon>
        <taxon>eudicotyledons</taxon>
        <taxon>Gunneridae</taxon>
        <taxon>Pentapetalae</taxon>
        <taxon>rosids</taxon>
        <taxon>malvids</taxon>
        <taxon>Sapindales</taxon>
        <taxon>Sapindaceae</taxon>
        <taxon>Hippocastanoideae</taxon>
        <taxon>Acereae</taxon>
        <taxon>Dipteronia</taxon>
    </lineage>
</organism>
<sequence>MEWINSSSSSSVQEKQPQQKGNEGEMMAVEGLYEKVMTNDQMEVLRKQIAVYAMICEQLVDMHSGVVVAVLVFKKTDYDSSSSSSKMKEMMVVEGLYVKVMTDEQMELLRKQIAVYAMISEQLVQMHKSLSAQYDIAAHNNSPNPNLSRRRCRHRHHPSTTLYPSKHHPHHSFSSFSIPLFSLSNRAIPSLLWNLSLGFHNHRLFSFNRRHESQKP</sequence>
<feature type="compositionally biased region" description="Polar residues" evidence="1">
    <location>
        <begin position="12"/>
        <end position="21"/>
    </location>
</feature>
<dbReference type="EMBL" id="JANJYI010000004">
    <property type="protein sequence ID" value="KAK2654632.1"/>
    <property type="molecule type" value="Genomic_DNA"/>
</dbReference>
<protein>
    <submittedName>
        <fullName evidence="2">Uncharacterized protein</fullName>
    </submittedName>
</protein>
<evidence type="ECO:0000256" key="1">
    <source>
        <dbReference type="SAM" id="MobiDB-lite"/>
    </source>
</evidence>
<dbReference type="InterPro" id="IPR044559">
    <property type="entry name" value="WOX13-like"/>
</dbReference>
<feature type="region of interest" description="Disordered" evidence="1">
    <location>
        <begin position="139"/>
        <end position="170"/>
    </location>
</feature>
<dbReference type="Proteomes" id="UP001280121">
    <property type="component" value="Unassembled WGS sequence"/>
</dbReference>
<dbReference type="AlphaFoldDB" id="A0AAD9X8D5"/>
<feature type="compositionally biased region" description="Basic residues" evidence="1">
    <location>
        <begin position="148"/>
        <end position="158"/>
    </location>
</feature>
<name>A0AAD9X8D5_9ROSI</name>
<feature type="compositionally biased region" description="Low complexity" evidence="1">
    <location>
        <begin position="1"/>
        <end position="11"/>
    </location>
</feature>
<dbReference type="GO" id="GO:0003700">
    <property type="term" value="F:DNA-binding transcription factor activity"/>
    <property type="evidence" value="ECO:0007669"/>
    <property type="project" value="InterPro"/>
</dbReference>
<feature type="region of interest" description="Disordered" evidence="1">
    <location>
        <begin position="1"/>
        <end position="24"/>
    </location>
</feature>